<dbReference type="AlphaFoldDB" id="A0A1Y2FIQ8"/>
<dbReference type="GO" id="GO:0008250">
    <property type="term" value="C:oligosaccharyltransferase complex"/>
    <property type="evidence" value="ECO:0007669"/>
    <property type="project" value="UniProtKB-UniRule"/>
</dbReference>
<organism evidence="11 12">
    <name type="scientific">Protomyces lactucae-debilis</name>
    <dbReference type="NCBI Taxonomy" id="2754530"/>
    <lineage>
        <taxon>Eukaryota</taxon>
        <taxon>Fungi</taxon>
        <taxon>Dikarya</taxon>
        <taxon>Ascomycota</taxon>
        <taxon>Taphrinomycotina</taxon>
        <taxon>Taphrinomycetes</taxon>
        <taxon>Taphrinales</taxon>
        <taxon>Protomycetaceae</taxon>
        <taxon>Protomyces</taxon>
    </lineage>
</organism>
<dbReference type="Pfam" id="PF04597">
    <property type="entry name" value="Ribophorin_I"/>
    <property type="match status" value="1"/>
</dbReference>
<dbReference type="OrthoDB" id="310030at2759"/>
<dbReference type="Proteomes" id="UP000193685">
    <property type="component" value="Unassembled WGS sequence"/>
</dbReference>
<evidence type="ECO:0000256" key="6">
    <source>
        <dbReference type="ARBA" id="ARBA00022729"/>
    </source>
</evidence>
<evidence type="ECO:0000256" key="10">
    <source>
        <dbReference type="RuleBase" id="RU361143"/>
    </source>
</evidence>
<dbReference type="GeneID" id="63783579"/>
<proteinExistence type="inferred from homology"/>
<keyword evidence="9" id="KW-0472">Membrane</keyword>
<dbReference type="OMA" id="RYEYARE"/>
<reference evidence="11 12" key="1">
    <citation type="submission" date="2016-07" db="EMBL/GenBank/DDBJ databases">
        <title>Pervasive Adenine N6-methylation of Active Genes in Fungi.</title>
        <authorList>
            <consortium name="DOE Joint Genome Institute"/>
            <person name="Mondo S.J."/>
            <person name="Dannebaum R.O."/>
            <person name="Kuo R.C."/>
            <person name="Labutti K."/>
            <person name="Haridas S."/>
            <person name="Kuo A."/>
            <person name="Salamov A."/>
            <person name="Ahrendt S.R."/>
            <person name="Lipzen A."/>
            <person name="Sullivan W."/>
            <person name="Andreopoulos W.B."/>
            <person name="Clum A."/>
            <person name="Lindquist E."/>
            <person name="Daum C."/>
            <person name="Ramamoorthy G.K."/>
            <person name="Gryganskyi A."/>
            <person name="Culley D."/>
            <person name="Magnuson J.K."/>
            <person name="James T.Y."/>
            <person name="O'Malley M.A."/>
            <person name="Stajich J.E."/>
            <person name="Spatafora J.W."/>
            <person name="Visel A."/>
            <person name="Grigoriev I.V."/>
        </authorList>
    </citation>
    <scope>NUCLEOTIDE SEQUENCE [LARGE SCALE GENOMIC DNA]</scope>
    <source>
        <strain evidence="11 12">12-1054</strain>
    </source>
</reference>
<dbReference type="InterPro" id="IPR007676">
    <property type="entry name" value="Ribophorin_I"/>
</dbReference>
<sequence length="447" mass="50034">MRMPAPLKWAAAVFLGANALTSVPQHWQITNALRTIGLTHSFVTEQVAVIIENISSKPQTVFYVPLAATGSHLEAKVKTKTASTDLADNLLVNKDEQHWAIELPSALPAGQKITLSLSSSRLHKLKPKPSTMDQTGKQFLEYTFETRVSSPYKTLKQKTKLKLPNGNIKEHTGGGEVSDSTVSYGPYEHDSSSAADEVAKIRFEHTAPLTVVKYFERDIDVSHWGGNIAFEDRYSVTNDAARLRKQFDRIEFSSRQRPGPSSAIKAMAFKLPKGTRDVYYTDEIGNVSTSRFRKNKFDAQLEITPRYPIFGNWNYTFTLGWNNNLGRFMTKSGNQHYLRVPFMEGVDNVAYDDVLVKVILPEGAKIKQIETYVPHSKETRGVKKTFMDTVGRTVVAFEASDLTDDLARRELLIAYEYTTADHLRKPLVVTLAIGAIFALSIVANKIL</sequence>
<keyword evidence="8" id="KW-1133">Transmembrane helix</keyword>
<name>A0A1Y2FIQ8_PROLT</name>
<evidence type="ECO:0000313" key="11">
    <source>
        <dbReference type="EMBL" id="ORY82695.1"/>
    </source>
</evidence>
<dbReference type="EMBL" id="MCFI01000009">
    <property type="protein sequence ID" value="ORY82695.1"/>
    <property type="molecule type" value="Genomic_DNA"/>
</dbReference>
<evidence type="ECO:0000256" key="2">
    <source>
        <dbReference type="ARBA" id="ARBA00004115"/>
    </source>
</evidence>
<dbReference type="STRING" id="56484.A0A1Y2FIQ8"/>
<evidence type="ECO:0000256" key="4">
    <source>
        <dbReference type="ARBA" id="ARBA00008905"/>
    </source>
</evidence>
<keyword evidence="7 10" id="KW-0256">Endoplasmic reticulum</keyword>
<accession>A0A1Y2FIQ8</accession>
<gene>
    <name evidence="11" type="ORF">BCR37DRAFT_319017</name>
</gene>
<comment type="similarity">
    <text evidence="4 10">Belongs to the OST1 family.</text>
</comment>
<comment type="caution">
    <text evidence="11">The sequence shown here is derived from an EMBL/GenBank/DDBJ whole genome shotgun (WGS) entry which is preliminary data.</text>
</comment>
<comment type="pathway">
    <text evidence="3 10">Protein modification; protein glycosylation.</text>
</comment>
<evidence type="ECO:0000256" key="5">
    <source>
        <dbReference type="ARBA" id="ARBA00022692"/>
    </source>
</evidence>
<evidence type="ECO:0000256" key="8">
    <source>
        <dbReference type="ARBA" id="ARBA00022989"/>
    </source>
</evidence>
<protein>
    <recommendedName>
        <fullName evidence="10">Dolichyl-diphosphooligosaccharide--protein glycosyltransferase subunit 1</fullName>
    </recommendedName>
</protein>
<comment type="subcellular location">
    <subcellularLocation>
        <location evidence="2 10">Endoplasmic reticulum membrane</location>
        <topology evidence="2 10">Single-pass type I membrane protein</topology>
    </subcellularLocation>
</comment>
<comment type="subunit">
    <text evidence="10">Component of the oligosaccharyltransferase (OST) complex.</text>
</comment>
<keyword evidence="12" id="KW-1185">Reference proteome</keyword>
<feature type="signal peptide" evidence="10">
    <location>
        <begin position="1"/>
        <end position="19"/>
    </location>
</feature>
<keyword evidence="5" id="KW-0812">Transmembrane</keyword>
<feature type="chain" id="PRO_5011813459" description="Dolichyl-diphosphooligosaccharide--protein glycosyltransferase subunit 1" evidence="10">
    <location>
        <begin position="20"/>
        <end position="447"/>
    </location>
</feature>
<dbReference type="PANTHER" id="PTHR21049:SF0">
    <property type="entry name" value="DOLICHYL-DIPHOSPHOOLIGOSACCHARIDE--PROTEIN GLYCOSYLTRANSFERASE SUBUNIT 1"/>
    <property type="match status" value="1"/>
</dbReference>
<dbReference type="PANTHER" id="PTHR21049">
    <property type="entry name" value="RIBOPHORIN I"/>
    <property type="match status" value="1"/>
</dbReference>
<evidence type="ECO:0000313" key="12">
    <source>
        <dbReference type="Proteomes" id="UP000193685"/>
    </source>
</evidence>
<evidence type="ECO:0000256" key="7">
    <source>
        <dbReference type="ARBA" id="ARBA00022824"/>
    </source>
</evidence>
<comment type="function">
    <text evidence="1 10">Subunit of the oligosaccharyl transferase (OST) complex that catalyzes the initial transfer of a defined glycan (Glc(3)Man(9)GlcNAc(2) in eukaryotes) from the lipid carrier dolichol-pyrophosphate to an asparagine residue within an Asn-X-Ser/Thr consensus motif in nascent polypeptide chains, the first step in protein N-glycosylation. N-glycosylation occurs cotranslationally and the complex associates with the Sec61 complex at the channel-forming translocon complex that mediates protein translocation across the endoplasmic reticulum (ER). All subunits are required for a maximal enzyme activity.</text>
</comment>
<dbReference type="UniPathway" id="UPA00378"/>
<dbReference type="RefSeq" id="XP_040725566.1">
    <property type="nucleotide sequence ID" value="XM_040866980.1"/>
</dbReference>
<evidence type="ECO:0000256" key="3">
    <source>
        <dbReference type="ARBA" id="ARBA00004922"/>
    </source>
</evidence>
<keyword evidence="6 10" id="KW-0732">Signal</keyword>
<evidence type="ECO:0000256" key="9">
    <source>
        <dbReference type="ARBA" id="ARBA00023136"/>
    </source>
</evidence>
<evidence type="ECO:0000256" key="1">
    <source>
        <dbReference type="ARBA" id="ARBA00002791"/>
    </source>
</evidence>
<dbReference type="GO" id="GO:0018279">
    <property type="term" value="P:protein N-linked glycosylation via asparagine"/>
    <property type="evidence" value="ECO:0007669"/>
    <property type="project" value="TreeGrafter"/>
</dbReference>